<dbReference type="EMBL" id="ML987189">
    <property type="protein sequence ID" value="KAF2256314.1"/>
    <property type="molecule type" value="Genomic_DNA"/>
</dbReference>
<name>A0A6A6J0P7_9PLEO</name>
<dbReference type="GeneID" id="54573818"/>
<feature type="compositionally biased region" description="Pro residues" evidence="1">
    <location>
        <begin position="1"/>
        <end position="12"/>
    </location>
</feature>
<keyword evidence="3" id="KW-1185">Reference proteome</keyword>
<accession>A0A6A6J0P7</accession>
<feature type="compositionally biased region" description="Polar residues" evidence="1">
    <location>
        <begin position="188"/>
        <end position="197"/>
    </location>
</feature>
<feature type="compositionally biased region" description="Basic and acidic residues" evidence="1">
    <location>
        <begin position="205"/>
        <end position="229"/>
    </location>
</feature>
<evidence type="ECO:0000313" key="3">
    <source>
        <dbReference type="Proteomes" id="UP000800094"/>
    </source>
</evidence>
<gene>
    <name evidence="2" type="ORF">BU26DRAFT_18922</name>
</gene>
<dbReference type="RefSeq" id="XP_033691318.1">
    <property type="nucleotide sequence ID" value="XM_033820488.1"/>
</dbReference>
<sequence>MDPDDAVPPPIRRSPRQAMALQSTLAAPPPIQRRQPASVGSSSSAGFSKPSAPLPPPKSPLRLRPEPLKTSRPPRNYSHPFKEQLLRRPNPVPYRNPKRPLSYRSNSRLPPSLRRWSSLETIESVTTTASTQDETPRDEPDYPDAEMSPPSSIFLEEDSSLERPSAPSSPSLAHSSDSSSVQSTLRSNGSNKHSVSSMFRKLKPGKSEEPLLLPEHLEIEKRVSIDQRSMRTNSSSSIMTISSGRPSEVGYPSSEGGSISHKSQSSKDWKASSYDTRGLSDADLKKCKKKGINPALYAEMKAARKGKCVSPIGGNTFL</sequence>
<organism evidence="2 3">
    <name type="scientific">Trematosphaeria pertusa</name>
    <dbReference type="NCBI Taxonomy" id="390896"/>
    <lineage>
        <taxon>Eukaryota</taxon>
        <taxon>Fungi</taxon>
        <taxon>Dikarya</taxon>
        <taxon>Ascomycota</taxon>
        <taxon>Pezizomycotina</taxon>
        <taxon>Dothideomycetes</taxon>
        <taxon>Pleosporomycetidae</taxon>
        <taxon>Pleosporales</taxon>
        <taxon>Massarineae</taxon>
        <taxon>Trematosphaeriaceae</taxon>
        <taxon>Trematosphaeria</taxon>
    </lineage>
</organism>
<evidence type="ECO:0000256" key="1">
    <source>
        <dbReference type="SAM" id="MobiDB-lite"/>
    </source>
</evidence>
<feature type="compositionally biased region" description="Low complexity" evidence="1">
    <location>
        <begin position="99"/>
        <end position="119"/>
    </location>
</feature>
<reference evidence="2" key="1">
    <citation type="journal article" date="2020" name="Stud. Mycol.">
        <title>101 Dothideomycetes genomes: a test case for predicting lifestyles and emergence of pathogens.</title>
        <authorList>
            <person name="Haridas S."/>
            <person name="Albert R."/>
            <person name="Binder M."/>
            <person name="Bloem J."/>
            <person name="Labutti K."/>
            <person name="Salamov A."/>
            <person name="Andreopoulos B."/>
            <person name="Baker S."/>
            <person name="Barry K."/>
            <person name="Bills G."/>
            <person name="Bluhm B."/>
            <person name="Cannon C."/>
            <person name="Castanera R."/>
            <person name="Culley D."/>
            <person name="Daum C."/>
            <person name="Ezra D."/>
            <person name="Gonzalez J."/>
            <person name="Henrissat B."/>
            <person name="Kuo A."/>
            <person name="Liang C."/>
            <person name="Lipzen A."/>
            <person name="Lutzoni F."/>
            <person name="Magnuson J."/>
            <person name="Mondo S."/>
            <person name="Nolan M."/>
            <person name="Ohm R."/>
            <person name="Pangilinan J."/>
            <person name="Park H.-J."/>
            <person name="Ramirez L."/>
            <person name="Alfaro M."/>
            <person name="Sun H."/>
            <person name="Tritt A."/>
            <person name="Yoshinaga Y."/>
            <person name="Zwiers L.-H."/>
            <person name="Turgeon B."/>
            <person name="Goodwin S."/>
            <person name="Spatafora J."/>
            <person name="Crous P."/>
            <person name="Grigoriev I."/>
        </authorList>
    </citation>
    <scope>NUCLEOTIDE SEQUENCE</scope>
    <source>
        <strain evidence="2">CBS 122368</strain>
    </source>
</reference>
<dbReference type="Proteomes" id="UP000800094">
    <property type="component" value="Unassembled WGS sequence"/>
</dbReference>
<dbReference type="AlphaFoldDB" id="A0A6A6J0P7"/>
<protein>
    <submittedName>
        <fullName evidence="2">Uncharacterized protein</fullName>
    </submittedName>
</protein>
<feature type="compositionally biased region" description="Polar residues" evidence="1">
    <location>
        <begin position="120"/>
        <end position="133"/>
    </location>
</feature>
<feature type="compositionally biased region" description="Low complexity" evidence="1">
    <location>
        <begin position="32"/>
        <end position="51"/>
    </location>
</feature>
<proteinExistence type="predicted"/>
<dbReference type="OrthoDB" id="5431248at2759"/>
<feature type="compositionally biased region" description="Low complexity" evidence="1">
    <location>
        <begin position="162"/>
        <end position="187"/>
    </location>
</feature>
<feature type="region of interest" description="Disordered" evidence="1">
    <location>
        <begin position="1"/>
        <end position="274"/>
    </location>
</feature>
<feature type="compositionally biased region" description="Low complexity" evidence="1">
    <location>
        <begin position="230"/>
        <end position="243"/>
    </location>
</feature>
<evidence type="ECO:0000313" key="2">
    <source>
        <dbReference type="EMBL" id="KAF2256314.1"/>
    </source>
</evidence>